<dbReference type="InterPro" id="IPR021139">
    <property type="entry name" value="NYN"/>
</dbReference>
<comment type="caution">
    <text evidence="2">The sequence shown here is derived from an EMBL/GenBank/DDBJ whole genome shotgun (WGS) entry which is preliminary data.</text>
</comment>
<dbReference type="Pfam" id="PF01936">
    <property type="entry name" value="NYN"/>
    <property type="match status" value="1"/>
</dbReference>
<protein>
    <submittedName>
        <fullName evidence="2">Uncharacterized LabA/DUF88 family protein</fullName>
    </submittedName>
</protein>
<accession>A0A482Y7A8</accession>
<dbReference type="Gene3D" id="3.40.50.1010">
    <property type="entry name" value="5'-nuclease"/>
    <property type="match status" value="1"/>
</dbReference>
<evidence type="ECO:0000313" key="3">
    <source>
        <dbReference type="Proteomes" id="UP000291097"/>
    </source>
</evidence>
<name>A0A482Y7A8_9EURY</name>
<dbReference type="OrthoDB" id="359276at2157"/>
<dbReference type="RefSeq" id="WP_130500911.1">
    <property type="nucleotide sequence ID" value="NZ_SHMP01000005.1"/>
</dbReference>
<gene>
    <name evidence="2" type="ORF">BDK88_2837</name>
</gene>
<dbReference type="AlphaFoldDB" id="A0A482Y7A8"/>
<sequence length="198" mass="22100">MSGKATILIDGGYFDNINRYSKNTHNSAVDVHDFAEKLARTFGSDLLRCKFYHALPYLPEDPTDEQQERYEGAQSFFDTIDDQPKTQFEKKGRVKQEHADCPDCGNHFTYSSQKGVDVGIAVDLVEMASDQNSPGAFVLVSGDEDLQHAVRAAKDNHANVFLGYAYDPSASLYSAQQLRQEVDQHVNVVDGFLQDVTL</sequence>
<evidence type="ECO:0000259" key="1">
    <source>
        <dbReference type="Pfam" id="PF01936"/>
    </source>
</evidence>
<proteinExistence type="predicted"/>
<organism evidence="2 3">
    <name type="scientific">Natrinema hispanicum</name>
    <dbReference type="NCBI Taxonomy" id="392421"/>
    <lineage>
        <taxon>Archaea</taxon>
        <taxon>Methanobacteriati</taxon>
        <taxon>Methanobacteriota</taxon>
        <taxon>Stenosarchaea group</taxon>
        <taxon>Halobacteria</taxon>
        <taxon>Halobacteriales</taxon>
        <taxon>Natrialbaceae</taxon>
        <taxon>Natrinema</taxon>
    </lineage>
</organism>
<dbReference type="Proteomes" id="UP000291097">
    <property type="component" value="Unassembled WGS sequence"/>
</dbReference>
<dbReference type="GO" id="GO:0004540">
    <property type="term" value="F:RNA nuclease activity"/>
    <property type="evidence" value="ECO:0007669"/>
    <property type="project" value="InterPro"/>
</dbReference>
<reference evidence="2 3" key="1">
    <citation type="submission" date="2019-02" db="EMBL/GenBank/DDBJ databases">
        <title>Genomic Encyclopedia of Archaeal and Bacterial Type Strains, Phase II (KMG-II): from individual species to whole genera.</title>
        <authorList>
            <person name="Goeker M."/>
        </authorList>
    </citation>
    <scope>NUCLEOTIDE SEQUENCE [LARGE SCALE GENOMIC DNA]</scope>
    <source>
        <strain evidence="2 3">DSM 18328</strain>
    </source>
</reference>
<dbReference type="EMBL" id="SHMP01000005">
    <property type="protein sequence ID" value="RZV08763.1"/>
    <property type="molecule type" value="Genomic_DNA"/>
</dbReference>
<evidence type="ECO:0000313" key="2">
    <source>
        <dbReference type="EMBL" id="RZV08763.1"/>
    </source>
</evidence>
<feature type="domain" description="NYN" evidence="1">
    <location>
        <begin position="6"/>
        <end position="184"/>
    </location>
</feature>